<sequence>MNSHNPTASKLVQVLPLSRKERRMAGLETNAPLWFDAVIRPHRSLAPHNYRLTLILVAVFSALAVLRFLTLNAWPVAIFFVLDAGLLWGALKLSYVTARAFEAIQLTDQMLVVTRVSWRGHVQNWAFQPAWVAVTLLEDEKPAKSVRVKLSERDRRVFVGEALSPTERRSLAQALMAALERKKAGRPPLM</sequence>
<protein>
    <recommendedName>
        <fullName evidence="6">DUF2244 domain-containing protein</fullName>
    </recommendedName>
</protein>
<organism evidence="2 4">
    <name type="scientific">Iodidimonas gelatinilytica</name>
    <dbReference type="NCBI Taxonomy" id="1236966"/>
    <lineage>
        <taxon>Bacteria</taxon>
        <taxon>Pseudomonadati</taxon>
        <taxon>Pseudomonadota</taxon>
        <taxon>Alphaproteobacteria</taxon>
        <taxon>Iodidimonadales</taxon>
        <taxon>Iodidimonadaceae</taxon>
        <taxon>Iodidimonas</taxon>
    </lineage>
</organism>
<dbReference type="Proteomes" id="UP000322084">
    <property type="component" value="Unassembled WGS sequence"/>
</dbReference>
<reference evidence="4 5" key="1">
    <citation type="submission" date="2019-09" db="EMBL/GenBank/DDBJ databases">
        <title>NBRP : Genome information of microbial organism related human and environment.</title>
        <authorList>
            <person name="Hattori M."/>
            <person name="Oshima K."/>
            <person name="Inaba H."/>
            <person name="Suda W."/>
            <person name="Sakamoto M."/>
            <person name="Iino T."/>
            <person name="Kitahara M."/>
            <person name="Oshida Y."/>
            <person name="Iida T."/>
            <person name="Kudo T."/>
            <person name="Itoh T."/>
            <person name="Ohkuma M."/>
        </authorList>
    </citation>
    <scope>NUCLEOTIDE SEQUENCE [LARGE SCALE GENOMIC DNA]</scope>
    <source>
        <strain evidence="2 4">Hi-2</strain>
        <strain evidence="3 5">Mie-1</strain>
    </source>
</reference>
<dbReference type="EMBL" id="BKCL01000003">
    <property type="protein sequence ID" value="GEQ97462.1"/>
    <property type="molecule type" value="Genomic_DNA"/>
</dbReference>
<comment type="caution">
    <text evidence="2">The sequence shown here is derived from an EMBL/GenBank/DDBJ whole genome shotgun (WGS) entry which is preliminary data.</text>
</comment>
<dbReference type="Pfam" id="PF10003">
    <property type="entry name" value="DUF2244"/>
    <property type="match status" value="1"/>
</dbReference>
<evidence type="ECO:0000313" key="2">
    <source>
        <dbReference type="EMBL" id="GEQ97462.1"/>
    </source>
</evidence>
<dbReference type="InterPro" id="IPR019253">
    <property type="entry name" value="DUF2244_TM"/>
</dbReference>
<keyword evidence="1" id="KW-0472">Membrane</keyword>
<accession>A0A5A7N0T1</accession>
<name>A0A5A7MN80_9PROT</name>
<accession>A0A5A7MN80</accession>
<keyword evidence="1" id="KW-1133">Transmembrane helix</keyword>
<dbReference type="RefSeq" id="WP_149999944.1">
    <property type="nucleotide sequence ID" value="NZ_BKCL01000003.1"/>
</dbReference>
<evidence type="ECO:0000313" key="5">
    <source>
        <dbReference type="Proteomes" id="UP000325187"/>
    </source>
</evidence>
<dbReference type="EMBL" id="BKCM01000011">
    <property type="protein sequence ID" value="GER01637.1"/>
    <property type="molecule type" value="Genomic_DNA"/>
</dbReference>
<evidence type="ECO:0000313" key="4">
    <source>
        <dbReference type="Proteomes" id="UP000322084"/>
    </source>
</evidence>
<dbReference type="AlphaFoldDB" id="A0A5A7MN80"/>
<dbReference type="InterPro" id="IPR016990">
    <property type="entry name" value="UCP032162_TM"/>
</dbReference>
<evidence type="ECO:0008006" key="6">
    <source>
        <dbReference type="Google" id="ProtNLM"/>
    </source>
</evidence>
<proteinExistence type="predicted"/>
<feature type="transmembrane region" description="Helical" evidence="1">
    <location>
        <begin position="74"/>
        <end position="91"/>
    </location>
</feature>
<dbReference type="Proteomes" id="UP000325187">
    <property type="component" value="Unassembled WGS sequence"/>
</dbReference>
<dbReference type="PIRSF" id="PIRSF032162">
    <property type="entry name" value="UCP032162_imp"/>
    <property type="match status" value="1"/>
</dbReference>
<gene>
    <name evidence="2" type="ORF">JCM17844_10990</name>
    <name evidence="3" type="ORF">JCM17845_22600</name>
</gene>
<evidence type="ECO:0000313" key="3">
    <source>
        <dbReference type="EMBL" id="GER01637.1"/>
    </source>
</evidence>
<keyword evidence="5" id="KW-1185">Reference proteome</keyword>
<keyword evidence="1" id="KW-0812">Transmembrane</keyword>
<evidence type="ECO:0000256" key="1">
    <source>
        <dbReference type="SAM" id="Phobius"/>
    </source>
</evidence>
<feature type="transmembrane region" description="Helical" evidence="1">
    <location>
        <begin position="50"/>
        <end position="68"/>
    </location>
</feature>